<evidence type="ECO:0000259" key="7">
    <source>
        <dbReference type="Pfam" id="PF00482"/>
    </source>
</evidence>
<comment type="subcellular location">
    <subcellularLocation>
        <location evidence="1">Cell membrane</location>
        <topology evidence="1">Multi-pass membrane protein</topology>
    </subcellularLocation>
</comment>
<sequence length="309" mass="33015">MLTTLSLTGGGIGLMFGLGSCLVIWRLAARRVRLIDRVSPYLRDQVVTSRLLAESPHTPFPTVERMIRPFLGDLAAFLERLGSTAVSIRRRLIRAGSPMSVEQFRTEQVIWSALSLAGGLLAALVLAATRQTSLPALIVLVALAGLAGALVRDTMLSRQVAAREKRMIAEFPTVAELLALAVGAGEAPVAALDRVARSTRGELSGELSTTLADVRSGRTLTEALERMAARTDLSSIVRFTDGVATAVDRGTPLADVLRAQAQDARQVGHRALMEEGGKREIVMMVPVVFVLLPISVVFAVFPGLSVLSI</sequence>
<evidence type="ECO:0000256" key="2">
    <source>
        <dbReference type="ARBA" id="ARBA00022475"/>
    </source>
</evidence>
<keyword evidence="4 6" id="KW-1133">Transmembrane helix</keyword>
<dbReference type="Proteomes" id="UP000199220">
    <property type="component" value="Unassembled WGS sequence"/>
</dbReference>
<evidence type="ECO:0000256" key="6">
    <source>
        <dbReference type="SAM" id="Phobius"/>
    </source>
</evidence>
<dbReference type="STRING" id="648782.SAMN04488554_0553"/>
<dbReference type="PANTHER" id="PTHR35007:SF2">
    <property type="entry name" value="PILUS ASSEMBLE PROTEIN"/>
    <property type="match status" value="1"/>
</dbReference>
<name>A0A1H5D380_9MICO</name>
<evidence type="ECO:0000313" key="8">
    <source>
        <dbReference type="EMBL" id="SED73254.1"/>
    </source>
</evidence>
<keyword evidence="9" id="KW-1185">Reference proteome</keyword>
<keyword evidence="2" id="KW-1003">Cell membrane</keyword>
<dbReference type="GO" id="GO:0005886">
    <property type="term" value="C:plasma membrane"/>
    <property type="evidence" value="ECO:0007669"/>
    <property type="project" value="UniProtKB-SubCell"/>
</dbReference>
<dbReference type="InterPro" id="IPR018076">
    <property type="entry name" value="T2SS_GspF_dom"/>
</dbReference>
<dbReference type="AlphaFoldDB" id="A0A1H5D380"/>
<dbReference type="Pfam" id="PF00482">
    <property type="entry name" value="T2SSF"/>
    <property type="match status" value="1"/>
</dbReference>
<dbReference type="RefSeq" id="WP_089771583.1">
    <property type="nucleotide sequence ID" value="NZ_FNTX01000001.1"/>
</dbReference>
<feature type="transmembrane region" description="Helical" evidence="6">
    <location>
        <begin position="109"/>
        <end position="128"/>
    </location>
</feature>
<evidence type="ECO:0000256" key="1">
    <source>
        <dbReference type="ARBA" id="ARBA00004651"/>
    </source>
</evidence>
<proteinExistence type="predicted"/>
<keyword evidence="5 6" id="KW-0472">Membrane</keyword>
<evidence type="ECO:0000256" key="5">
    <source>
        <dbReference type="ARBA" id="ARBA00023136"/>
    </source>
</evidence>
<dbReference type="OrthoDB" id="5185234at2"/>
<dbReference type="EMBL" id="FNTX01000001">
    <property type="protein sequence ID" value="SED73254.1"/>
    <property type="molecule type" value="Genomic_DNA"/>
</dbReference>
<evidence type="ECO:0000256" key="3">
    <source>
        <dbReference type="ARBA" id="ARBA00022692"/>
    </source>
</evidence>
<evidence type="ECO:0000256" key="4">
    <source>
        <dbReference type="ARBA" id="ARBA00022989"/>
    </source>
</evidence>
<gene>
    <name evidence="8" type="ORF">SAMN04488554_0553</name>
</gene>
<feature type="domain" description="Type II secretion system protein GspF" evidence="7">
    <location>
        <begin position="176"/>
        <end position="300"/>
    </location>
</feature>
<keyword evidence="3 6" id="KW-0812">Transmembrane</keyword>
<feature type="transmembrane region" description="Helical" evidence="6">
    <location>
        <begin position="281"/>
        <end position="301"/>
    </location>
</feature>
<feature type="transmembrane region" description="Helical" evidence="6">
    <location>
        <begin position="6"/>
        <end position="28"/>
    </location>
</feature>
<accession>A0A1H5D380</accession>
<organism evidence="8 9">
    <name type="scientific">Ruania alba</name>
    <dbReference type="NCBI Taxonomy" id="648782"/>
    <lineage>
        <taxon>Bacteria</taxon>
        <taxon>Bacillati</taxon>
        <taxon>Actinomycetota</taxon>
        <taxon>Actinomycetes</taxon>
        <taxon>Micrococcales</taxon>
        <taxon>Ruaniaceae</taxon>
        <taxon>Ruania</taxon>
    </lineage>
</organism>
<evidence type="ECO:0000313" key="9">
    <source>
        <dbReference type="Proteomes" id="UP000199220"/>
    </source>
</evidence>
<feature type="transmembrane region" description="Helical" evidence="6">
    <location>
        <begin position="134"/>
        <end position="151"/>
    </location>
</feature>
<dbReference type="PANTHER" id="PTHR35007">
    <property type="entry name" value="INTEGRAL MEMBRANE PROTEIN-RELATED"/>
    <property type="match status" value="1"/>
</dbReference>
<protein>
    <submittedName>
        <fullName evidence="8">Tight adherence protein C</fullName>
    </submittedName>
</protein>
<reference evidence="9" key="1">
    <citation type="submission" date="2016-10" db="EMBL/GenBank/DDBJ databases">
        <authorList>
            <person name="Varghese N."/>
            <person name="Submissions S."/>
        </authorList>
    </citation>
    <scope>NUCLEOTIDE SEQUENCE [LARGE SCALE GENOMIC DNA]</scope>
    <source>
        <strain evidence="9">DSM 21368</strain>
    </source>
</reference>